<proteinExistence type="predicted"/>
<reference evidence="2" key="2">
    <citation type="submission" date="2015-01" db="EMBL/GenBank/DDBJ databases">
        <title>Evolutionary Origins and Diversification of the Mycorrhizal Mutualists.</title>
        <authorList>
            <consortium name="DOE Joint Genome Institute"/>
            <consortium name="Mycorrhizal Genomics Consortium"/>
            <person name="Kohler A."/>
            <person name="Kuo A."/>
            <person name="Nagy L.G."/>
            <person name="Floudas D."/>
            <person name="Copeland A."/>
            <person name="Barry K.W."/>
            <person name="Cichocki N."/>
            <person name="Veneault-Fourrey C."/>
            <person name="LaButti K."/>
            <person name="Lindquist E.A."/>
            <person name="Lipzen A."/>
            <person name="Lundell T."/>
            <person name="Morin E."/>
            <person name="Murat C."/>
            <person name="Riley R."/>
            <person name="Ohm R."/>
            <person name="Sun H."/>
            <person name="Tunlid A."/>
            <person name="Henrissat B."/>
            <person name="Grigoriev I.V."/>
            <person name="Hibbett D.S."/>
            <person name="Martin F."/>
        </authorList>
    </citation>
    <scope>NUCLEOTIDE SEQUENCE [LARGE SCALE GENOMIC DNA]</scope>
    <source>
        <strain evidence="2">Zn</strain>
    </source>
</reference>
<feature type="non-terminal residue" evidence="1">
    <location>
        <position position="146"/>
    </location>
</feature>
<dbReference type="HOGENOM" id="CLU_1781924_0_0_1"/>
<organism evidence="1 2">
    <name type="scientific">Oidiodendron maius (strain Zn)</name>
    <dbReference type="NCBI Taxonomy" id="913774"/>
    <lineage>
        <taxon>Eukaryota</taxon>
        <taxon>Fungi</taxon>
        <taxon>Dikarya</taxon>
        <taxon>Ascomycota</taxon>
        <taxon>Pezizomycotina</taxon>
        <taxon>Leotiomycetes</taxon>
        <taxon>Leotiomycetes incertae sedis</taxon>
        <taxon>Myxotrichaceae</taxon>
        <taxon>Oidiodendron</taxon>
    </lineage>
</organism>
<dbReference type="InParanoid" id="A0A0C3CK52"/>
<name>A0A0C3CK52_OIDMZ</name>
<dbReference type="AlphaFoldDB" id="A0A0C3CK52"/>
<dbReference type="OrthoDB" id="2832510at2759"/>
<accession>A0A0C3CK52</accession>
<keyword evidence="2" id="KW-1185">Reference proteome</keyword>
<protein>
    <submittedName>
        <fullName evidence="1">Uncharacterized protein</fullName>
    </submittedName>
</protein>
<dbReference type="Proteomes" id="UP000054321">
    <property type="component" value="Unassembled WGS sequence"/>
</dbReference>
<gene>
    <name evidence="1" type="ORF">OIDMADRAFT_73904</name>
</gene>
<evidence type="ECO:0000313" key="2">
    <source>
        <dbReference type="Proteomes" id="UP000054321"/>
    </source>
</evidence>
<evidence type="ECO:0000313" key="1">
    <source>
        <dbReference type="EMBL" id="KIM99348.1"/>
    </source>
</evidence>
<sequence length="146" mass="16944">NLAAGPADIVVILQRPKTRTSHDYRLPFPQFVSCIYCPTFWAVDKLIRFATNGARSIHTMTVLDIFSFKPNDTSHIPGKRCYQLLAEILRAKIPKVVIRYHRDEYRDPWMKQFELPGKEYRFVRAELQTGGSHRTILLQSFHPSLA</sequence>
<feature type="non-terminal residue" evidence="1">
    <location>
        <position position="1"/>
    </location>
</feature>
<reference evidence="1 2" key="1">
    <citation type="submission" date="2014-04" db="EMBL/GenBank/DDBJ databases">
        <authorList>
            <consortium name="DOE Joint Genome Institute"/>
            <person name="Kuo A."/>
            <person name="Martino E."/>
            <person name="Perotto S."/>
            <person name="Kohler A."/>
            <person name="Nagy L.G."/>
            <person name="Floudas D."/>
            <person name="Copeland A."/>
            <person name="Barry K.W."/>
            <person name="Cichocki N."/>
            <person name="Veneault-Fourrey C."/>
            <person name="LaButti K."/>
            <person name="Lindquist E.A."/>
            <person name="Lipzen A."/>
            <person name="Lundell T."/>
            <person name="Morin E."/>
            <person name="Murat C."/>
            <person name="Sun H."/>
            <person name="Tunlid A."/>
            <person name="Henrissat B."/>
            <person name="Grigoriev I.V."/>
            <person name="Hibbett D.S."/>
            <person name="Martin F."/>
            <person name="Nordberg H.P."/>
            <person name="Cantor M.N."/>
            <person name="Hua S.X."/>
        </authorList>
    </citation>
    <scope>NUCLEOTIDE SEQUENCE [LARGE SCALE GENOMIC DNA]</scope>
    <source>
        <strain evidence="1 2">Zn</strain>
    </source>
</reference>
<dbReference type="EMBL" id="KN832879">
    <property type="protein sequence ID" value="KIM99348.1"/>
    <property type="molecule type" value="Genomic_DNA"/>
</dbReference>